<dbReference type="RefSeq" id="WP_182399931.1">
    <property type="nucleotide sequence ID" value="NZ_JAKETQ010000001.1"/>
</dbReference>
<gene>
    <name evidence="1" type="ORF">ML536_13115</name>
</gene>
<dbReference type="EMBL" id="JALAZD010000001">
    <property type="protein sequence ID" value="MCI0127766.1"/>
    <property type="molecule type" value="Genomic_DNA"/>
</dbReference>
<sequence>MSSAFVREGGGEPPRVWATRESAELSLETWRTIDGRQHDYEIRARPHGGFMIARLNKSGGFDSWVSE</sequence>
<evidence type="ECO:0000313" key="2">
    <source>
        <dbReference type="Proteomes" id="UP001156140"/>
    </source>
</evidence>
<dbReference type="Proteomes" id="UP001156140">
    <property type="component" value="Unassembled WGS sequence"/>
</dbReference>
<evidence type="ECO:0000313" key="1">
    <source>
        <dbReference type="EMBL" id="MCI0127766.1"/>
    </source>
</evidence>
<comment type="caution">
    <text evidence="1">The sequence shown here is derived from an EMBL/GenBank/DDBJ whole genome shotgun (WGS) entry which is preliminary data.</text>
</comment>
<proteinExistence type="predicted"/>
<keyword evidence="2" id="KW-1185">Reference proteome</keyword>
<protein>
    <submittedName>
        <fullName evidence="1">Uncharacterized protein</fullName>
    </submittedName>
</protein>
<name>A0AA41UGV6_9HYPH</name>
<organism evidence="1 2">
    <name type="scientific">Paradevosia shaoguanensis</name>
    <dbReference type="NCBI Taxonomy" id="1335043"/>
    <lineage>
        <taxon>Bacteria</taxon>
        <taxon>Pseudomonadati</taxon>
        <taxon>Pseudomonadota</taxon>
        <taxon>Alphaproteobacteria</taxon>
        <taxon>Hyphomicrobiales</taxon>
        <taxon>Devosiaceae</taxon>
        <taxon>Paradevosia</taxon>
    </lineage>
</organism>
<reference evidence="1" key="1">
    <citation type="submission" date="2022-03" db="EMBL/GenBank/DDBJ databases">
        <title>The complete genome sequence of a Methyloterrigena soli.</title>
        <authorList>
            <person name="Zi Z."/>
        </authorList>
    </citation>
    <scope>NUCLEOTIDE SEQUENCE</scope>
    <source>
        <strain evidence="1">M48</strain>
    </source>
</reference>
<accession>A0AA41UGV6</accession>
<dbReference type="AlphaFoldDB" id="A0AA41UGV6"/>